<proteinExistence type="predicted"/>
<evidence type="ECO:0000256" key="1">
    <source>
        <dbReference type="SAM" id="MobiDB-lite"/>
    </source>
</evidence>
<protein>
    <submittedName>
        <fullName evidence="2">Uncharacterized protein</fullName>
    </submittedName>
</protein>
<evidence type="ECO:0000313" key="3">
    <source>
        <dbReference type="Proteomes" id="UP000596660"/>
    </source>
</evidence>
<dbReference type="PANTHER" id="PTHR35461:SF1">
    <property type="entry name" value="LOW PROTEIN: ATP-DEPENDENT RNA HELICASE-LIKE PROTEIN"/>
    <property type="match status" value="1"/>
</dbReference>
<sequence>MQKTKNFFQKSLQNIRNFLFGSYDKIPRTLFLNPLSCSSINQRSHHLDQIYPDFFNCNQSSVSGHTDRANADSSMKQFTNTDAHDSTEPIRTAQDTADETAKQIEGPKKNQPSTTTSTSFRYAIANGDAYLLAQKMKELDMMDVRDVDHTLDVEEALHYYSRLTCPEYVDIVNKFFMDMYADFHLPQPSISISSSSSRRLGPLAL</sequence>
<keyword evidence="3" id="KW-1185">Reference proteome</keyword>
<feature type="compositionally biased region" description="Basic and acidic residues" evidence="1">
    <location>
        <begin position="99"/>
        <end position="108"/>
    </location>
</feature>
<reference evidence="2" key="1">
    <citation type="journal article" date="2017" name="Nature">
        <title>The genome of Chenopodium quinoa.</title>
        <authorList>
            <person name="Jarvis D.E."/>
            <person name="Ho Y.S."/>
            <person name="Lightfoot D.J."/>
            <person name="Schmoeckel S.M."/>
            <person name="Li B."/>
            <person name="Borm T.J.A."/>
            <person name="Ohyanagi H."/>
            <person name="Mineta K."/>
            <person name="Michell C.T."/>
            <person name="Saber N."/>
            <person name="Kharbatia N.M."/>
            <person name="Rupper R.R."/>
            <person name="Sharp A.R."/>
            <person name="Dally N."/>
            <person name="Boughton B.A."/>
            <person name="Woo Y.H."/>
            <person name="Gao G."/>
            <person name="Schijlen E.G.W.M."/>
            <person name="Guo X."/>
            <person name="Momin A.A."/>
            <person name="Negrao S."/>
            <person name="Al-Babili S."/>
            <person name="Gehring C."/>
            <person name="Roessner U."/>
            <person name="Jung C."/>
            <person name="Murphy K."/>
            <person name="Arold S.T."/>
            <person name="Gojobori T."/>
            <person name="van der Linden C.G."/>
            <person name="van Loo E.N."/>
            <person name="Jellen E.N."/>
            <person name="Maughan P.J."/>
            <person name="Tester M."/>
        </authorList>
    </citation>
    <scope>NUCLEOTIDE SEQUENCE [LARGE SCALE GENOMIC DNA]</scope>
    <source>
        <strain evidence="2">cv. PI 614886</strain>
    </source>
</reference>
<dbReference type="PANTHER" id="PTHR35461">
    <property type="entry name" value="BNAANNG14610D PROTEIN"/>
    <property type="match status" value="1"/>
</dbReference>
<dbReference type="AlphaFoldDB" id="A0A803LND1"/>
<evidence type="ECO:0000313" key="2">
    <source>
        <dbReference type="EnsemblPlants" id="AUR62016460-RA:cds"/>
    </source>
</evidence>
<dbReference type="OMA" id="FLDMYSD"/>
<reference evidence="2" key="2">
    <citation type="submission" date="2021-03" db="UniProtKB">
        <authorList>
            <consortium name="EnsemblPlants"/>
        </authorList>
    </citation>
    <scope>IDENTIFICATION</scope>
</reference>
<feature type="region of interest" description="Disordered" evidence="1">
    <location>
        <begin position="96"/>
        <end position="117"/>
    </location>
</feature>
<name>A0A803LND1_CHEQI</name>
<dbReference type="EnsemblPlants" id="AUR62016460-RA">
    <property type="protein sequence ID" value="AUR62016460-RA:cds"/>
    <property type="gene ID" value="AUR62016460"/>
</dbReference>
<dbReference type="Proteomes" id="UP000596660">
    <property type="component" value="Unplaced"/>
</dbReference>
<organism evidence="2 3">
    <name type="scientific">Chenopodium quinoa</name>
    <name type="common">Quinoa</name>
    <dbReference type="NCBI Taxonomy" id="63459"/>
    <lineage>
        <taxon>Eukaryota</taxon>
        <taxon>Viridiplantae</taxon>
        <taxon>Streptophyta</taxon>
        <taxon>Embryophyta</taxon>
        <taxon>Tracheophyta</taxon>
        <taxon>Spermatophyta</taxon>
        <taxon>Magnoliopsida</taxon>
        <taxon>eudicotyledons</taxon>
        <taxon>Gunneridae</taxon>
        <taxon>Pentapetalae</taxon>
        <taxon>Caryophyllales</taxon>
        <taxon>Chenopodiaceae</taxon>
        <taxon>Chenopodioideae</taxon>
        <taxon>Atripliceae</taxon>
        <taxon>Chenopodium</taxon>
    </lineage>
</organism>
<accession>A0A803LND1</accession>
<dbReference type="Gramene" id="AUR62016460-RA">
    <property type="protein sequence ID" value="AUR62016460-RA:cds"/>
    <property type="gene ID" value="AUR62016460"/>
</dbReference>